<comment type="caution">
    <text evidence="4">The sequence shown here is derived from an EMBL/GenBank/DDBJ whole genome shotgun (WGS) entry which is preliminary data.</text>
</comment>
<evidence type="ECO:0000259" key="2">
    <source>
        <dbReference type="Pfam" id="PF08479"/>
    </source>
</evidence>
<feature type="domain" description="ShlB POTRA" evidence="3">
    <location>
        <begin position="149"/>
        <end position="202"/>
    </location>
</feature>
<feature type="chain" id="PRO_5004801351" description="Hemolysin activator HlyB" evidence="1">
    <location>
        <begin position="25"/>
        <end position="227"/>
    </location>
</feature>
<evidence type="ECO:0000259" key="3">
    <source>
        <dbReference type="Pfam" id="PF17287"/>
    </source>
</evidence>
<dbReference type="Pfam" id="PF17287">
    <property type="entry name" value="POTRA_3"/>
    <property type="match status" value="1"/>
</dbReference>
<proteinExistence type="predicted"/>
<dbReference type="AlphaFoldDB" id="W1DUF0"/>
<dbReference type="Pfam" id="PF08479">
    <property type="entry name" value="POTRA_2"/>
    <property type="match status" value="1"/>
</dbReference>
<keyword evidence="5" id="KW-1185">Reference proteome</keyword>
<evidence type="ECO:0000313" key="4">
    <source>
        <dbReference type="EMBL" id="CDL13038.1"/>
    </source>
</evidence>
<feature type="domain" description="Polypeptide-transport-associated ShlB-type" evidence="2">
    <location>
        <begin position="74"/>
        <end position="146"/>
    </location>
</feature>
<name>W1DUF0_KLEPN</name>
<accession>W1DUF0</accession>
<dbReference type="PANTHER" id="PTHR34597">
    <property type="entry name" value="SLR1661 PROTEIN"/>
    <property type="match status" value="1"/>
</dbReference>
<evidence type="ECO:0000256" key="1">
    <source>
        <dbReference type="SAM" id="SignalP"/>
    </source>
</evidence>
<dbReference type="InterPro" id="IPR035251">
    <property type="entry name" value="ShlB_POTRA"/>
</dbReference>
<dbReference type="Gene3D" id="3.10.20.310">
    <property type="entry name" value="membrane protein fhac"/>
    <property type="match status" value="2"/>
</dbReference>
<dbReference type="EMBL" id="CBWK010000880">
    <property type="protein sequence ID" value="CDL13038.1"/>
    <property type="molecule type" value="Genomic_DNA"/>
</dbReference>
<sequence>MLIRSRTLTGLLFITLAGTSAAGAAPLASSTHQTEQDKARQEALAPQQQDFQSSQQRVAPQGIPFPEETHCKLINRVDIDSDNQALTRKLLAKTARQAQGRCLGSEGIRLLAYTLQNELIAQGYITSLIDVPSQSLEHGILRFTLHYGKVGAIDYADGSDTTRLWNSLPTSSGTILRLSDLEQGMANLQRLPGATAHMKLLPGQHEGESDIQIARSLAKKMAAWRLA</sequence>
<dbReference type="PANTHER" id="PTHR34597:SF3">
    <property type="entry name" value="OUTER MEMBRANE TRANSPORTER CDIB"/>
    <property type="match status" value="1"/>
</dbReference>
<dbReference type="GO" id="GO:0098046">
    <property type="term" value="C:type V protein secretion system complex"/>
    <property type="evidence" value="ECO:0007669"/>
    <property type="project" value="TreeGrafter"/>
</dbReference>
<dbReference type="GO" id="GO:0046819">
    <property type="term" value="P:protein secretion by the type V secretion system"/>
    <property type="evidence" value="ECO:0007669"/>
    <property type="project" value="TreeGrafter"/>
</dbReference>
<protein>
    <recommendedName>
        <fullName evidence="6">Hemolysin activator HlyB</fullName>
    </recommendedName>
</protein>
<evidence type="ECO:0008006" key="6">
    <source>
        <dbReference type="Google" id="ProtNLM"/>
    </source>
</evidence>
<dbReference type="GO" id="GO:0008320">
    <property type="term" value="F:protein transmembrane transporter activity"/>
    <property type="evidence" value="ECO:0007669"/>
    <property type="project" value="TreeGrafter"/>
</dbReference>
<dbReference type="InterPro" id="IPR013686">
    <property type="entry name" value="Polypept-transport_assoc_ShlB"/>
</dbReference>
<evidence type="ECO:0000313" key="5">
    <source>
        <dbReference type="Proteomes" id="UP000019183"/>
    </source>
</evidence>
<keyword evidence="1" id="KW-0732">Signal</keyword>
<dbReference type="InterPro" id="IPR051544">
    <property type="entry name" value="TPS_OM_transporter"/>
</dbReference>
<dbReference type="Proteomes" id="UP000019183">
    <property type="component" value="Unassembled WGS sequence"/>
</dbReference>
<reference evidence="4" key="1">
    <citation type="submission" date="2013-10" db="EMBL/GenBank/DDBJ databases">
        <title>Antibiotic resistance diversity of beta-lactamase producers in the General Hospital Vienna.</title>
        <authorList>
            <person name="Barisic I."/>
            <person name="Mitteregger D."/>
            <person name="Hirschl A.M."/>
            <person name="Noehammer C."/>
            <person name="Wiesinger-Mayr H."/>
        </authorList>
    </citation>
    <scope>NUCLEOTIDE SEQUENCE [LARGE SCALE GENOMIC DNA]</scope>
    <source>
        <strain evidence="4">IS43</strain>
    </source>
</reference>
<organism evidence="4 5">
    <name type="scientific">Klebsiella pneumoniae IS43</name>
    <dbReference type="NCBI Taxonomy" id="1432552"/>
    <lineage>
        <taxon>Bacteria</taxon>
        <taxon>Pseudomonadati</taxon>
        <taxon>Pseudomonadota</taxon>
        <taxon>Gammaproteobacteria</taxon>
        <taxon>Enterobacterales</taxon>
        <taxon>Enterobacteriaceae</taxon>
        <taxon>Klebsiella/Raoultella group</taxon>
        <taxon>Klebsiella</taxon>
        <taxon>Klebsiella pneumoniae complex</taxon>
    </lineage>
</organism>
<feature type="signal peptide" evidence="1">
    <location>
        <begin position="1"/>
        <end position="24"/>
    </location>
</feature>